<dbReference type="Gene3D" id="3.40.50.620">
    <property type="entry name" value="HUPs"/>
    <property type="match status" value="1"/>
</dbReference>
<feature type="domain" description="Glutamyl/glutaminyl-tRNA synthetase class Ib catalytic" evidence="11">
    <location>
        <begin position="20"/>
        <end position="304"/>
    </location>
</feature>
<evidence type="ECO:0000256" key="7">
    <source>
        <dbReference type="ARBA" id="ARBA00023146"/>
    </source>
</evidence>
<evidence type="ECO:0000259" key="11">
    <source>
        <dbReference type="Pfam" id="PF00749"/>
    </source>
</evidence>
<accession>A0A2R5GTE3</accession>
<dbReference type="OrthoDB" id="201068at2759"/>
<dbReference type="Pfam" id="PF19269">
    <property type="entry name" value="Anticodon_2"/>
    <property type="match status" value="1"/>
</dbReference>
<evidence type="ECO:0000256" key="6">
    <source>
        <dbReference type="ARBA" id="ARBA00022917"/>
    </source>
</evidence>
<evidence type="ECO:0000256" key="3">
    <source>
        <dbReference type="ARBA" id="ARBA00022598"/>
    </source>
</evidence>
<dbReference type="InterPro" id="IPR004527">
    <property type="entry name" value="Glu-tRNA-ligase_bac/mito"/>
</dbReference>
<feature type="domain" description="Aminoacyl-tRNA synthetase class I anticodon-binding" evidence="12">
    <location>
        <begin position="389"/>
        <end position="544"/>
    </location>
</feature>
<evidence type="ECO:0000259" key="12">
    <source>
        <dbReference type="Pfam" id="PF19269"/>
    </source>
</evidence>
<dbReference type="InterPro" id="IPR033910">
    <property type="entry name" value="GluRS_core"/>
</dbReference>
<reference evidence="13 14" key="1">
    <citation type="submission" date="2017-12" db="EMBL/GenBank/DDBJ databases">
        <title>Sequencing, de novo assembly and annotation of complete genome of a new Thraustochytrid species, strain FCC1311.</title>
        <authorList>
            <person name="Sedici K."/>
            <person name="Godart F."/>
            <person name="Aiese Cigliano R."/>
            <person name="Sanseverino W."/>
            <person name="Barakat M."/>
            <person name="Ortet P."/>
            <person name="Marechal E."/>
            <person name="Cagnac O."/>
            <person name="Amato A."/>
        </authorList>
    </citation>
    <scope>NUCLEOTIDE SEQUENCE [LARGE SCALE GENOMIC DNA]</scope>
</reference>
<dbReference type="GO" id="GO:0006424">
    <property type="term" value="P:glutamyl-tRNA aminoacylation"/>
    <property type="evidence" value="ECO:0007669"/>
    <property type="project" value="InterPro"/>
</dbReference>
<proteinExistence type="inferred from homology"/>
<dbReference type="PRINTS" id="PR00987">
    <property type="entry name" value="TRNASYNTHGLU"/>
</dbReference>
<dbReference type="InParanoid" id="A0A2R5GTE3"/>
<evidence type="ECO:0000313" key="14">
    <source>
        <dbReference type="Proteomes" id="UP000241890"/>
    </source>
</evidence>
<keyword evidence="5 9" id="KW-0067">ATP-binding</keyword>
<dbReference type="GO" id="GO:0005524">
    <property type="term" value="F:ATP binding"/>
    <property type="evidence" value="ECO:0007669"/>
    <property type="project" value="UniProtKB-KW"/>
</dbReference>
<dbReference type="Proteomes" id="UP000241890">
    <property type="component" value="Unassembled WGS sequence"/>
</dbReference>
<evidence type="ECO:0000256" key="1">
    <source>
        <dbReference type="ARBA" id="ARBA00007894"/>
    </source>
</evidence>
<dbReference type="CDD" id="cd00808">
    <property type="entry name" value="GluRS_core"/>
    <property type="match status" value="1"/>
</dbReference>
<dbReference type="SUPFAM" id="SSF52374">
    <property type="entry name" value="Nucleotidylyl transferase"/>
    <property type="match status" value="1"/>
</dbReference>
<evidence type="ECO:0000256" key="5">
    <source>
        <dbReference type="ARBA" id="ARBA00022840"/>
    </source>
</evidence>
<dbReference type="PANTHER" id="PTHR43311">
    <property type="entry name" value="GLUTAMATE--TRNA LIGASE"/>
    <property type="match status" value="1"/>
</dbReference>
<dbReference type="AlphaFoldDB" id="A0A2R5GTE3"/>
<dbReference type="PROSITE" id="PS00178">
    <property type="entry name" value="AA_TRNA_LIGASE_I"/>
    <property type="match status" value="1"/>
</dbReference>
<dbReference type="Pfam" id="PF00749">
    <property type="entry name" value="tRNA-synt_1c"/>
    <property type="match status" value="1"/>
</dbReference>
<dbReference type="FunCoup" id="A0A2R5GTE3">
    <property type="interactions" value="183"/>
</dbReference>
<evidence type="ECO:0000256" key="9">
    <source>
        <dbReference type="RuleBase" id="RU363037"/>
    </source>
</evidence>
<dbReference type="GO" id="GO:0005739">
    <property type="term" value="C:mitochondrion"/>
    <property type="evidence" value="ECO:0007669"/>
    <property type="project" value="TreeGrafter"/>
</dbReference>
<dbReference type="PANTHER" id="PTHR43311:SF2">
    <property type="entry name" value="GLUTAMATE--TRNA LIGASE, MITOCHONDRIAL-RELATED"/>
    <property type="match status" value="1"/>
</dbReference>
<dbReference type="InterPro" id="IPR014729">
    <property type="entry name" value="Rossmann-like_a/b/a_fold"/>
</dbReference>
<comment type="similarity">
    <text evidence="1">Belongs to the class-I aminoacyl-tRNA synthetase family. Glutamate--tRNA ligase type 1 subfamily.</text>
</comment>
<dbReference type="Gene3D" id="1.10.10.350">
    <property type="match status" value="1"/>
</dbReference>
<dbReference type="InterPro" id="IPR001412">
    <property type="entry name" value="aa-tRNA-synth_I_CS"/>
</dbReference>
<evidence type="ECO:0000256" key="8">
    <source>
        <dbReference type="ARBA" id="ARBA00030865"/>
    </source>
</evidence>
<dbReference type="InterPro" id="IPR008925">
    <property type="entry name" value="aa_tRNA-synth_I_cd-bd_sf"/>
</dbReference>
<name>A0A2R5GTE3_9STRA</name>
<dbReference type="InterPro" id="IPR049940">
    <property type="entry name" value="GluQ/Sye"/>
</dbReference>
<evidence type="ECO:0000313" key="13">
    <source>
        <dbReference type="EMBL" id="GBG34132.1"/>
    </source>
</evidence>
<dbReference type="GO" id="GO:0000049">
    <property type="term" value="F:tRNA binding"/>
    <property type="evidence" value="ECO:0007669"/>
    <property type="project" value="InterPro"/>
</dbReference>
<dbReference type="InterPro" id="IPR000924">
    <property type="entry name" value="Glu/Gln-tRNA-synth"/>
</dbReference>
<evidence type="ECO:0000256" key="10">
    <source>
        <dbReference type="SAM" id="MobiDB-lite"/>
    </source>
</evidence>
<organism evidence="13 14">
    <name type="scientific">Hondaea fermentalgiana</name>
    <dbReference type="NCBI Taxonomy" id="2315210"/>
    <lineage>
        <taxon>Eukaryota</taxon>
        <taxon>Sar</taxon>
        <taxon>Stramenopiles</taxon>
        <taxon>Bigyra</taxon>
        <taxon>Labyrinthulomycetes</taxon>
        <taxon>Thraustochytrida</taxon>
        <taxon>Thraustochytriidae</taxon>
        <taxon>Hondaea</taxon>
    </lineage>
</organism>
<evidence type="ECO:0000256" key="4">
    <source>
        <dbReference type="ARBA" id="ARBA00022741"/>
    </source>
</evidence>
<feature type="compositionally biased region" description="Low complexity" evidence="10">
    <location>
        <begin position="1"/>
        <end position="14"/>
    </location>
</feature>
<keyword evidence="6 9" id="KW-0648">Protein biosynthesis</keyword>
<dbReference type="SUPFAM" id="SSF48163">
    <property type="entry name" value="An anticodon-binding domain of class I aminoacyl-tRNA synthetases"/>
    <property type="match status" value="1"/>
</dbReference>
<dbReference type="InterPro" id="IPR020058">
    <property type="entry name" value="Glu/Gln-tRNA-synth_Ib_cat-dom"/>
</dbReference>
<keyword evidence="4 9" id="KW-0547">Nucleotide-binding</keyword>
<dbReference type="InterPro" id="IPR020751">
    <property type="entry name" value="aa-tRNA-synth_I_codon-bd_sub2"/>
</dbReference>
<keyword evidence="14" id="KW-1185">Reference proteome</keyword>
<sequence>MFCASASGEGSEASTQTPVVRTRYAPSPTGSLHLGGLRTALFNYLWARKHGPESAFLVRIEDTDRTRTIPGAADNLLETMARFGLKADEPVEQQSDRTELYRKHADELLEQGHAYRCFCSAERLAEVRAQQSRHGKATAYDRKCRGISAEDSDARAASGESFTVRLRAPLTGRTQVDDLVCGRVSFENKVMDDQVLLKSDGFPTYHLASVVDDHDMRITHVIRGEEWLSSTPKHLTLYSMFGWTPPQFAHLPLLLNTDRSKLSKRNADSAVTELLGDGGAASGYSTMAILNFVALLGWSPAQAAMAAAAASLDSNENADGIVQDKSWLANFAEAPEGDDARESMIFTDLESLASAFDLAHATRKGAVVDPDFLHWLSGQHVRRQDRASLIEALRSQLGWDSSSFSDEYADQVLDLILFRVFRVRDLHEVAAHFFAPPGRPELVFQDDKVSSPQDSVAPKETMLLALEVGAETLSAVDDFSPKNLKAALKRLPKEVSQRQGAKVKVPHVMLSVRWATTGATVGASLPETLALLGRERVVERLQHARSIIA</sequence>
<protein>
    <recommendedName>
        <fullName evidence="2">glutamate--tRNA ligase</fullName>
        <ecNumber evidence="2">6.1.1.17</ecNumber>
    </recommendedName>
    <alternativeName>
        <fullName evidence="8">Glutamyl-tRNA synthetase</fullName>
    </alternativeName>
</protein>
<dbReference type="InterPro" id="IPR045462">
    <property type="entry name" value="aa-tRNA-synth_I_cd-bd"/>
</dbReference>
<keyword evidence="7 9" id="KW-0030">Aminoacyl-tRNA synthetase</keyword>
<dbReference type="NCBIfam" id="TIGR00464">
    <property type="entry name" value="gltX_bact"/>
    <property type="match status" value="1"/>
</dbReference>
<dbReference type="HAMAP" id="MF_00022">
    <property type="entry name" value="Glu_tRNA_synth_type1"/>
    <property type="match status" value="1"/>
</dbReference>
<comment type="caution">
    <text evidence="13">The sequence shown here is derived from an EMBL/GenBank/DDBJ whole genome shotgun (WGS) entry which is preliminary data.</text>
</comment>
<dbReference type="EC" id="6.1.1.17" evidence="2"/>
<evidence type="ECO:0000256" key="2">
    <source>
        <dbReference type="ARBA" id="ARBA00012835"/>
    </source>
</evidence>
<feature type="region of interest" description="Disordered" evidence="10">
    <location>
        <begin position="1"/>
        <end position="24"/>
    </location>
</feature>
<gene>
    <name evidence="13" type="ORF">FCC1311_103562</name>
</gene>
<dbReference type="GO" id="GO:0004818">
    <property type="term" value="F:glutamate-tRNA ligase activity"/>
    <property type="evidence" value="ECO:0007669"/>
    <property type="project" value="UniProtKB-EC"/>
</dbReference>
<dbReference type="GO" id="GO:0008270">
    <property type="term" value="F:zinc ion binding"/>
    <property type="evidence" value="ECO:0007669"/>
    <property type="project" value="InterPro"/>
</dbReference>
<dbReference type="EMBL" id="BEYU01000181">
    <property type="protein sequence ID" value="GBG34132.1"/>
    <property type="molecule type" value="Genomic_DNA"/>
</dbReference>
<keyword evidence="3 9" id="KW-0436">Ligase</keyword>